<dbReference type="AlphaFoldDB" id="A0A1F5P6K1"/>
<dbReference type="PIRSF" id="PIRSF006648">
    <property type="entry name" value="DrrB"/>
    <property type="match status" value="1"/>
</dbReference>
<keyword evidence="4 5" id="KW-0472">Membrane</keyword>
<feature type="transmembrane region" description="Helical" evidence="5">
    <location>
        <begin position="222"/>
        <end position="240"/>
    </location>
</feature>
<dbReference type="InterPro" id="IPR047817">
    <property type="entry name" value="ABC2_TM_bact-type"/>
</dbReference>
<comment type="similarity">
    <text evidence="5">Belongs to the ABC-2 integral membrane protein family.</text>
</comment>
<feature type="transmembrane region" description="Helical" evidence="5">
    <location>
        <begin position="130"/>
        <end position="151"/>
    </location>
</feature>
<dbReference type="GO" id="GO:0140359">
    <property type="term" value="F:ABC-type transporter activity"/>
    <property type="evidence" value="ECO:0007669"/>
    <property type="project" value="InterPro"/>
</dbReference>
<sequence length="246" mass="27130">MNWNLIISTFKMIVRDKQTLYFSLVFPVLMMVFLKVLFANTMINGVNYIDFVIPGLVGMSVMQLGVFAVAFVVAQQKEKGIIRRLLATPMRASEFLAAQVISRVVISVMQVLLLISVAILVLSFAMNGSFLALIVIGIFGSFVFLALGFVVAGLAKSVEATPVVGNMIIFPMIFFGDIFFSLNNAPKWVQTISDYLPIKYLVDSMREVVVEGSSLIDVKGEILGMAVWLVVLSFIAIKTFSFGTKK</sequence>
<protein>
    <recommendedName>
        <fullName evidence="5">Transport permease protein</fullName>
    </recommendedName>
</protein>
<dbReference type="STRING" id="1817832.A3J48_04610"/>
<dbReference type="EMBL" id="MFES01000025">
    <property type="protein sequence ID" value="OGE85571.1"/>
    <property type="molecule type" value="Genomic_DNA"/>
</dbReference>
<dbReference type="Proteomes" id="UP000176786">
    <property type="component" value="Unassembled WGS sequence"/>
</dbReference>
<proteinExistence type="inferred from homology"/>
<dbReference type="InterPro" id="IPR052902">
    <property type="entry name" value="ABC-2_transporter"/>
</dbReference>
<feature type="transmembrane region" description="Helical" evidence="5">
    <location>
        <begin position="51"/>
        <end position="74"/>
    </location>
</feature>
<dbReference type="PRINTS" id="PR00164">
    <property type="entry name" value="ABC2TRNSPORT"/>
</dbReference>
<organism evidence="7 8">
    <name type="scientific">Candidatus Doudnabacteria bacterium RIFCSPHIGHO2_02_FULL_46_11</name>
    <dbReference type="NCBI Taxonomy" id="1817832"/>
    <lineage>
        <taxon>Bacteria</taxon>
        <taxon>Candidatus Doudnaibacteriota</taxon>
    </lineage>
</organism>
<evidence type="ECO:0000313" key="8">
    <source>
        <dbReference type="Proteomes" id="UP000176786"/>
    </source>
</evidence>
<feature type="transmembrane region" description="Helical" evidence="5">
    <location>
        <begin position="163"/>
        <end position="182"/>
    </location>
</feature>
<evidence type="ECO:0000256" key="2">
    <source>
        <dbReference type="ARBA" id="ARBA00022692"/>
    </source>
</evidence>
<keyword evidence="5" id="KW-0813">Transport</keyword>
<evidence type="ECO:0000256" key="5">
    <source>
        <dbReference type="RuleBase" id="RU361157"/>
    </source>
</evidence>
<dbReference type="PROSITE" id="PS51012">
    <property type="entry name" value="ABC_TM2"/>
    <property type="match status" value="1"/>
</dbReference>
<dbReference type="PANTHER" id="PTHR43027">
    <property type="entry name" value="DOXORUBICIN RESISTANCE ABC TRANSPORTER PERMEASE PROTEIN DRRC-RELATED"/>
    <property type="match status" value="1"/>
</dbReference>
<dbReference type="InterPro" id="IPR000412">
    <property type="entry name" value="ABC_2_transport"/>
</dbReference>
<evidence type="ECO:0000259" key="6">
    <source>
        <dbReference type="PROSITE" id="PS51012"/>
    </source>
</evidence>
<evidence type="ECO:0000256" key="4">
    <source>
        <dbReference type="ARBA" id="ARBA00023136"/>
    </source>
</evidence>
<dbReference type="InterPro" id="IPR013525">
    <property type="entry name" value="ABC2_TM"/>
</dbReference>
<evidence type="ECO:0000256" key="1">
    <source>
        <dbReference type="ARBA" id="ARBA00004141"/>
    </source>
</evidence>
<evidence type="ECO:0000313" key="7">
    <source>
        <dbReference type="EMBL" id="OGE85571.1"/>
    </source>
</evidence>
<keyword evidence="2 5" id="KW-0812">Transmembrane</keyword>
<keyword evidence="3 5" id="KW-1133">Transmembrane helix</keyword>
<name>A0A1F5P6K1_9BACT</name>
<dbReference type="PANTHER" id="PTHR43027:SF2">
    <property type="entry name" value="TRANSPORT PERMEASE PROTEIN"/>
    <property type="match status" value="1"/>
</dbReference>
<feature type="transmembrane region" description="Helical" evidence="5">
    <location>
        <begin position="20"/>
        <end position="39"/>
    </location>
</feature>
<comment type="caution">
    <text evidence="7">The sequence shown here is derived from an EMBL/GenBank/DDBJ whole genome shotgun (WGS) entry which is preliminary data.</text>
</comment>
<dbReference type="Pfam" id="PF01061">
    <property type="entry name" value="ABC2_membrane"/>
    <property type="match status" value="1"/>
</dbReference>
<feature type="domain" description="ABC transmembrane type-2" evidence="6">
    <location>
        <begin position="18"/>
        <end position="243"/>
    </location>
</feature>
<keyword evidence="5" id="KW-1003">Cell membrane</keyword>
<reference evidence="7 8" key="1">
    <citation type="journal article" date="2016" name="Nat. Commun.">
        <title>Thousands of microbial genomes shed light on interconnected biogeochemical processes in an aquifer system.</title>
        <authorList>
            <person name="Anantharaman K."/>
            <person name="Brown C.T."/>
            <person name="Hug L.A."/>
            <person name="Sharon I."/>
            <person name="Castelle C.J."/>
            <person name="Probst A.J."/>
            <person name="Thomas B.C."/>
            <person name="Singh A."/>
            <person name="Wilkins M.J."/>
            <person name="Karaoz U."/>
            <person name="Brodie E.L."/>
            <person name="Williams K.H."/>
            <person name="Hubbard S.S."/>
            <person name="Banfield J.F."/>
        </authorList>
    </citation>
    <scope>NUCLEOTIDE SEQUENCE [LARGE SCALE GENOMIC DNA]</scope>
</reference>
<evidence type="ECO:0000256" key="3">
    <source>
        <dbReference type="ARBA" id="ARBA00022989"/>
    </source>
</evidence>
<dbReference type="GO" id="GO:0043190">
    <property type="term" value="C:ATP-binding cassette (ABC) transporter complex"/>
    <property type="evidence" value="ECO:0007669"/>
    <property type="project" value="InterPro"/>
</dbReference>
<accession>A0A1F5P6K1</accession>
<gene>
    <name evidence="7" type="ORF">A3J48_04610</name>
</gene>
<feature type="transmembrane region" description="Helical" evidence="5">
    <location>
        <begin position="95"/>
        <end position="124"/>
    </location>
</feature>
<comment type="subcellular location">
    <subcellularLocation>
        <location evidence="5">Cell membrane</location>
        <topology evidence="5">Multi-pass membrane protein</topology>
    </subcellularLocation>
    <subcellularLocation>
        <location evidence="1">Membrane</location>
        <topology evidence="1">Multi-pass membrane protein</topology>
    </subcellularLocation>
</comment>